<organism evidence="1 2">
    <name type="scientific">Nicotiana sylvestris</name>
    <name type="common">Wood tobacco</name>
    <name type="synonym">South American tobacco</name>
    <dbReference type="NCBI Taxonomy" id="4096"/>
    <lineage>
        <taxon>Eukaryota</taxon>
        <taxon>Viridiplantae</taxon>
        <taxon>Streptophyta</taxon>
        <taxon>Embryophyta</taxon>
        <taxon>Tracheophyta</taxon>
        <taxon>Spermatophyta</taxon>
        <taxon>Magnoliopsida</taxon>
        <taxon>eudicotyledons</taxon>
        <taxon>Gunneridae</taxon>
        <taxon>Pentapetalae</taxon>
        <taxon>asterids</taxon>
        <taxon>lamiids</taxon>
        <taxon>Solanales</taxon>
        <taxon>Solanaceae</taxon>
        <taxon>Nicotianoideae</taxon>
        <taxon>Nicotianeae</taxon>
        <taxon>Nicotiana</taxon>
    </lineage>
</organism>
<dbReference type="Gene3D" id="3.30.70.270">
    <property type="match status" value="1"/>
</dbReference>
<accession>A0A1U7WDW1</accession>
<proteinExistence type="predicted"/>
<name>A0A1U7WDW1_NICSY</name>
<dbReference type="InterPro" id="IPR043502">
    <property type="entry name" value="DNA/RNA_pol_sf"/>
</dbReference>
<dbReference type="FunFam" id="3.30.70.270:FF:000020">
    <property type="entry name" value="Transposon Tf2-6 polyprotein-like Protein"/>
    <property type="match status" value="1"/>
</dbReference>
<dbReference type="AlphaFoldDB" id="A0A1U7WDW1"/>
<dbReference type="PANTHER" id="PTHR37984">
    <property type="entry name" value="PROTEIN CBG26694"/>
    <property type="match status" value="1"/>
</dbReference>
<evidence type="ECO:0000313" key="1">
    <source>
        <dbReference type="Proteomes" id="UP000189701"/>
    </source>
</evidence>
<dbReference type="RefSeq" id="XP_009778157.1">
    <property type="nucleotide sequence ID" value="XM_009779855.1"/>
</dbReference>
<dbReference type="Proteomes" id="UP000189701">
    <property type="component" value="Unplaced"/>
</dbReference>
<dbReference type="InterPro" id="IPR050951">
    <property type="entry name" value="Retrovirus_Pol_polyprotein"/>
</dbReference>
<dbReference type="STRING" id="4096.A0A1U7WDW1"/>
<gene>
    <name evidence="2" type="primary">LOC104227578</name>
</gene>
<dbReference type="InterPro" id="IPR043128">
    <property type="entry name" value="Rev_trsase/Diguanyl_cyclase"/>
</dbReference>
<sequence>MDREMEMGTPYQLVVEIAQRIEGWGLRGREQMQQDKRDRFSGEFKGTLARGRGRFERGQRSRPQYSAPSPPRVVCREFIPSTGYSGFFQQVYMPLGSNIKVAVSQLPRGGGQIGRAVLEVEARQGEVSQLLLRQIKVDPKKIEAFQSWPRPTSVTEIRSFLGLAGYYRRFVQGSSSIASTLTRLTEKGDPFRWSNDCETSFQKLKTTLTTTSVLVLPSGTANVVTDALSRKAESMGRLAFISAEERPLALEGQWDQFLPLDEFAYKNSYQSSIEMAPFETLYGRQYRSPIGWFEPGEAKLYGTDLVKDALEKVKLIQERLCVA</sequence>
<keyword evidence="1" id="KW-1185">Reference proteome</keyword>
<evidence type="ECO:0000313" key="2">
    <source>
        <dbReference type="RefSeq" id="XP_009778157.1"/>
    </source>
</evidence>
<dbReference type="eggNOG" id="KOG0017">
    <property type="taxonomic scope" value="Eukaryota"/>
</dbReference>
<dbReference type="SUPFAM" id="SSF56672">
    <property type="entry name" value="DNA/RNA polymerases"/>
    <property type="match status" value="1"/>
</dbReference>
<reference evidence="1" key="1">
    <citation type="journal article" date="2013" name="Genome Biol.">
        <title>Reference genomes and transcriptomes of Nicotiana sylvestris and Nicotiana tomentosiformis.</title>
        <authorList>
            <person name="Sierro N."/>
            <person name="Battey J.N."/>
            <person name="Ouadi S."/>
            <person name="Bovet L."/>
            <person name="Goepfert S."/>
            <person name="Bakaher N."/>
            <person name="Peitsch M.C."/>
            <person name="Ivanov N.V."/>
        </authorList>
    </citation>
    <scope>NUCLEOTIDE SEQUENCE [LARGE SCALE GENOMIC DNA]</scope>
</reference>
<dbReference type="PANTHER" id="PTHR37984:SF5">
    <property type="entry name" value="PROTEIN NYNRIN-LIKE"/>
    <property type="match status" value="1"/>
</dbReference>
<protein>
    <submittedName>
        <fullName evidence="2">Uncharacterized protein LOC104227578</fullName>
    </submittedName>
</protein>
<reference evidence="2" key="2">
    <citation type="submission" date="2025-08" db="UniProtKB">
        <authorList>
            <consortium name="RefSeq"/>
        </authorList>
    </citation>
    <scope>IDENTIFICATION</scope>
    <source>
        <tissue evidence="2">Leaf</tissue>
    </source>
</reference>